<dbReference type="RefSeq" id="WP_011572249.1">
    <property type="nucleotide sequence ID" value="NC_017459.1"/>
</dbReference>
<proteinExistence type="inferred from homology"/>
<accession>G0LMJ0</accession>
<evidence type="ECO:0000256" key="1">
    <source>
        <dbReference type="ARBA" id="ARBA00008791"/>
    </source>
</evidence>
<feature type="domain" description="UspA" evidence="2">
    <location>
        <begin position="5"/>
        <end position="127"/>
    </location>
</feature>
<evidence type="ECO:0000313" key="3">
    <source>
        <dbReference type="EMBL" id="CCC41310.1"/>
    </source>
</evidence>
<dbReference type="InterPro" id="IPR006016">
    <property type="entry name" value="UspA"/>
</dbReference>
<evidence type="ECO:0000259" key="2">
    <source>
        <dbReference type="Pfam" id="PF00582"/>
    </source>
</evidence>
<sequence>MTTYLIGTDSEQASQVICDHLEGTLGSDATLTVIHVMTSSDIEERRDGETALEVFNDRFEETDIPVSTTQFNREASPTEELLREADAIDADQIVTALRRHSRTERVIFGSVSHSLIEQTPRPLTLVPLPEYNPD</sequence>
<evidence type="ECO:0000313" key="4">
    <source>
        <dbReference type="Proteomes" id="UP000007954"/>
    </source>
</evidence>
<name>G0LMJ0_HALWC</name>
<dbReference type="InterPro" id="IPR014729">
    <property type="entry name" value="Rossmann-like_a/b/a_fold"/>
</dbReference>
<dbReference type="KEGG" id="hwc:Hqrw_3557"/>
<dbReference type="AlphaFoldDB" id="G0LMJ0"/>
<dbReference type="HOGENOM" id="CLU_049301_20_0_2"/>
<reference evidence="3 4" key="1">
    <citation type="journal article" date="2011" name="PLoS ONE">
        <title>Haloquadratum walsbyi: limited diversity in a global pond.</title>
        <authorList>
            <person name="Dyall-Smith M."/>
            <person name="Pfeiffer F."/>
            <person name="Klee K."/>
            <person name="Palm P."/>
            <person name="Gross K."/>
            <person name="Schuster S.C."/>
            <person name="Rampp M."/>
            <person name="Oesterhelt D."/>
        </authorList>
    </citation>
    <scope>NUCLEOTIDE SEQUENCE [LARGE SCALE GENOMIC DNA]</scope>
    <source>
        <strain evidence="4">DSM 16854 / JCM 12705 / C23</strain>
    </source>
</reference>
<dbReference type="Proteomes" id="UP000007954">
    <property type="component" value="Chromosome"/>
</dbReference>
<dbReference type="PANTHER" id="PTHR46268">
    <property type="entry name" value="STRESS RESPONSE PROTEIN NHAX"/>
    <property type="match status" value="1"/>
</dbReference>
<gene>
    <name evidence="3" type="ordered locus">Hqrw_3557</name>
</gene>
<dbReference type="CDD" id="cd00293">
    <property type="entry name" value="USP-like"/>
    <property type="match status" value="1"/>
</dbReference>
<dbReference type="SUPFAM" id="SSF52402">
    <property type="entry name" value="Adenine nucleotide alpha hydrolases-like"/>
    <property type="match status" value="1"/>
</dbReference>
<dbReference type="Gene3D" id="3.40.50.620">
    <property type="entry name" value="HUPs"/>
    <property type="match status" value="1"/>
</dbReference>
<comment type="similarity">
    <text evidence="1">Belongs to the universal stress protein A family.</text>
</comment>
<protein>
    <submittedName>
        <fullName evidence="3">UspA domain protein</fullName>
    </submittedName>
</protein>
<organism evidence="3 4">
    <name type="scientific">Haloquadratum walsbyi (strain DSM 16854 / JCM 12705 / C23)</name>
    <dbReference type="NCBI Taxonomy" id="768065"/>
    <lineage>
        <taxon>Archaea</taxon>
        <taxon>Methanobacteriati</taxon>
        <taxon>Methanobacteriota</taxon>
        <taxon>Stenosarchaea group</taxon>
        <taxon>Halobacteria</taxon>
        <taxon>Halobacteriales</taxon>
        <taxon>Haloferacaceae</taxon>
        <taxon>Haloquadratum</taxon>
    </lineage>
</organism>
<dbReference type="PANTHER" id="PTHR46268:SF6">
    <property type="entry name" value="UNIVERSAL STRESS PROTEIN UP12"/>
    <property type="match status" value="1"/>
</dbReference>
<dbReference type="OrthoDB" id="281037at2157"/>
<dbReference type="EMBL" id="FR746099">
    <property type="protein sequence ID" value="CCC41310.1"/>
    <property type="molecule type" value="Genomic_DNA"/>
</dbReference>
<dbReference type="GeneID" id="12448378"/>
<dbReference type="Pfam" id="PF00582">
    <property type="entry name" value="Usp"/>
    <property type="match status" value="1"/>
</dbReference>